<dbReference type="Proteomes" id="UP000705983">
    <property type="component" value="Unassembled WGS sequence"/>
</dbReference>
<dbReference type="Gene3D" id="3.40.630.30">
    <property type="match status" value="1"/>
</dbReference>
<dbReference type="PROSITE" id="PS51186">
    <property type="entry name" value="GNAT"/>
    <property type="match status" value="1"/>
</dbReference>
<dbReference type="RefSeq" id="WP_182171645.1">
    <property type="nucleotide sequence ID" value="NZ_CP059676.1"/>
</dbReference>
<evidence type="ECO:0000313" key="3">
    <source>
        <dbReference type="Proteomes" id="UP000705983"/>
    </source>
</evidence>
<dbReference type="EMBL" id="JAFFJS010000006">
    <property type="protein sequence ID" value="MBM9434038.1"/>
    <property type="molecule type" value="Genomic_DNA"/>
</dbReference>
<evidence type="ECO:0000313" key="2">
    <source>
        <dbReference type="EMBL" id="MBM9434038.1"/>
    </source>
</evidence>
<gene>
    <name evidence="2" type="ORF">JVW63_10060</name>
</gene>
<organism evidence="2 3">
    <name type="scientific">Flaviflexus equikiangi</name>
    <dbReference type="NCBI Taxonomy" id="2758573"/>
    <lineage>
        <taxon>Bacteria</taxon>
        <taxon>Bacillati</taxon>
        <taxon>Actinomycetota</taxon>
        <taxon>Actinomycetes</taxon>
        <taxon>Actinomycetales</taxon>
        <taxon>Actinomycetaceae</taxon>
        <taxon>Flaviflexus</taxon>
    </lineage>
</organism>
<dbReference type="PANTHER" id="PTHR43441">
    <property type="entry name" value="RIBOSOMAL-PROTEIN-SERINE ACETYLTRANSFERASE"/>
    <property type="match status" value="1"/>
</dbReference>
<accession>A0ABS2TIT8</accession>
<dbReference type="PANTHER" id="PTHR43441:SF2">
    <property type="entry name" value="FAMILY ACETYLTRANSFERASE, PUTATIVE (AFU_ORTHOLOGUE AFUA_7G00850)-RELATED"/>
    <property type="match status" value="1"/>
</dbReference>
<sequence length="169" mass="18903">MEWYSRELTEADAVWILDAFRGEDMARQGTVVDMATAAEYIAAVTRPATRHRVAAERETDRVLAFVGASIDGDNRSAWIYYWSIPSVRGAHITSTLVRDFSSDLLRGGLDRLELGFRTNNPASRRVAERAGFVIEGLEREKFLIDGTRVDVVTCGRLPSDPWPAESALR</sequence>
<comment type="caution">
    <text evidence="2">The sequence shown here is derived from an EMBL/GenBank/DDBJ whole genome shotgun (WGS) entry which is preliminary data.</text>
</comment>
<dbReference type="InterPro" id="IPR051908">
    <property type="entry name" value="Ribosomal_N-acetyltransferase"/>
</dbReference>
<reference evidence="3" key="1">
    <citation type="submission" date="2021-02" db="EMBL/GenBank/DDBJ databases">
        <title>Leucobacter sp. CX169.</title>
        <authorList>
            <person name="Cheng Y."/>
        </authorList>
    </citation>
    <scope>NUCLEOTIDE SEQUENCE [LARGE SCALE GENOMIC DNA]</scope>
    <source>
        <strain evidence="3">JY899</strain>
    </source>
</reference>
<name>A0ABS2TIT8_9ACTO</name>
<dbReference type="Pfam" id="PF13302">
    <property type="entry name" value="Acetyltransf_3"/>
    <property type="match status" value="1"/>
</dbReference>
<feature type="domain" description="N-acetyltransferase" evidence="1">
    <location>
        <begin position="6"/>
        <end position="155"/>
    </location>
</feature>
<keyword evidence="3" id="KW-1185">Reference proteome</keyword>
<evidence type="ECO:0000259" key="1">
    <source>
        <dbReference type="PROSITE" id="PS51186"/>
    </source>
</evidence>
<dbReference type="InterPro" id="IPR000182">
    <property type="entry name" value="GNAT_dom"/>
</dbReference>
<protein>
    <submittedName>
        <fullName evidence="2">GNAT family N-acetyltransferase</fullName>
    </submittedName>
</protein>
<proteinExistence type="predicted"/>
<dbReference type="SUPFAM" id="SSF55729">
    <property type="entry name" value="Acyl-CoA N-acyltransferases (Nat)"/>
    <property type="match status" value="1"/>
</dbReference>
<dbReference type="InterPro" id="IPR016181">
    <property type="entry name" value="Acyl_CoA_acyltransferase"/>
</dbReference>